<name>A0A949PNM7_9HYPH</name>
<evidence type="ECO:0000313" key="5">
    <source>
        <dbReference type="EMBL" id="MBV2143650.1"/>
    </source>
</evidence>
<dbReference type="PANTHER" id="PTHR43201">
    <property type="entry name" value="ACYL-COA SYNTHETASE"/>
    <property type="match status" value="1"/>
</dbReference>
<dbReference type="InterPro" id="IPR020845">
    <property type="entry name" value="AMP-binding_CS"/>
</dbReference>
<evidence type="ECO:0000259" key="4">
    <source>
        <dbReference type="Pfam" id="PF13193"/>
    </source>
</evidence>
<dbReference type="Pfam" id="PF00501">
    <property type="entry name" value="AMP-binding"/>
    <property type="match status" value="1"/>
</dbReference>
<dbReference type="AlphaFoldDB" id="A0A949PNM7"/>
<reference evidence="5 6" key="1">
    <citation type="submission" date="2021-06" db="EMBL/GenBank/DDBJ databases">
        <title>Falsochrobactrum tianjin sp.nov., a new petroleum-degrading bacteria isolated from oily soils.</title>
        <authorList>
            <person name="Chen G."/>
            <person name="Chen H."/>
            <person name="Tian J."/>
            <person name="Qing J."/>
            <person name="Zhong L."/>
            <person name="Ma W."/>
            <person name="Song Y."/>
            <person name="Cui X."/>
            <person name="Yan B."/>
        </authorList>
    </citation>
    <scope>NUCLEOTIDE SEQUENCE [LARGE SCALE GENOMIC DNA]</scope>
    <source>
        <strain evidence="5 6">TDYN1</strain>
    </source>
</reference>
<protein>
    <submittedName>
        <fullName evidence="5">AMP-binding protein</fullName>
    </submittedName>
</protein>
<organism evidence="5 6">
    <name type="scientific">Falsochrobactrum tianjinense</name>
    <dbReference type="NCBI Taxonomy" id="2706015"/>
    <lineage>
        <taxon>Bacteria</taxon>
        <taxon>Pseudomonadati</taxon>
        <taxon>Pseudomonadota</taxon>
        <taxon>Alphaproteobacteria</taxon>
        <taxon>Hyphomicrobiales</taxon>
        <taxon>Brucellaceae</taxon>
        <taxon>Falsochrobactrum</taxon>
    </lineage>
</organism>
<dbReference type="PANTHER" id="PTHR43201:SF5">
    <property type="entry name" value="MEDIUM-CHAIN ACYL-COA LIGASE ACSF2, MITOCHONDRIAL"/>
    <property type="match status" value="1"/>
</dbReference>
<evidence type="ECO:0000256" key="2">
    <source>
        <dbReference type="ARBA" id="ARBA00022598"/>
    </source>
</evidence>
<feature type="domain" description="AMP-binding enzyme C-terminal" evidence="4">
    <location>
        <begin position="407"/>
        <end position="480"/>
    </location>
</feature>
<keyword evidence="6" id="KW-1185">Reference proteome</keyword>
<dbReference type="GO" id="GO:0006631">
    <property type="term" value="P:fatty acid metabolic process"/>
    <property type="evidence" value="ECO:0007669"/>
    <property type="project" value="TreeGrafter"/>
</dbReference>
<dbReference type="GO" id="GO:0031956">
    <property type="term" value="F:medium-chain fatty acid-CoA ligase activity"/>
    <property type="evidence" value="ECO:0007669"/>
    <property type="project" value="TreeGrafter"/>
</dbReference>
<dbReference type="InterPro" id="IPR025110">
    <property type="entry name" value="AMP-bd_C"/>
</dbReference>
<dbReference type="PROSITE" id="PS00455">
    <property type="entry name" value="AMP_BINDING"/>
    <property type="match status" value="1"/>
</dbReference>
<proteinExistence type="inferred from homology"/>
<keyword evidence="2" id="KW-0436">Ligase</keyword>
<sequence>MHIHGLVRSFLNRAQNNAQTTYATLNGQLCSFGDLYKASEALGCLLAEAGTQPGDRIVVMMPNSPYSLALVFALLRRGLVWVPVNPALVGSALDNVFRTTEPKLAFCEEDVVGNVQESAKTTGTAIHIVTETAFPEYKGEAPATDLPRPEDLAAIMFTSGTTGPAKGVMVTHMMLELACQSVALCTDIKPGDRFFMWEPFYHIGGAQVILLPLFKDITLTVAERFSASQFWKKVSETGCTHIHHLGGIVQILLKQPESPYDRNHKVRVAWGGGCAPSVWRAFEERFGVQIRECYGMTECSSLTTYNDENIVGSVGRPLPYFNVRLVDESGRVLGPDGGKGEIVVSTTLPGAITAGYYRNEQATAKAVRPDGFYTGDLGSWDKEGHLFFHGRIGDSIRCKGENVSAYEVESVANRHPDIEEAALVGVKAEIGEYDIHLFVEPRSGTTPDPHEIWSWLSDHLAPYQRPRYISVVDRFPRTPSQRIQKHLLEINPETRWEAPQLVKGKAS</sequence>
<comment type="caution">
    <text evidence="5">The sequence shown here is derived from an EMBL/GenBank/DDBJ whole genome shotgun (WGS) entry which is preliminary data.</text>
</comment>
<evidence type="ECO:0000313" key="6">
    <source>
        <dbReference type="Proteomes" id="UP000752297"/>
    </source>
</evidence>
<feature type="domain" description="AMP-dependent synthetase/ligase" evidence="3">
    <location>
        <begin position="13"/>
        <end position="357"/>
    </location>
</feature>
<dbReference type="RefSeq" id="WP_217677639.1">
    <property type="nucleotide sequence ID" value="NZ_JAHRVA010000003.1"/>
</dbReference>
<gene>
    <name evidence="5" type="ORF">KUG47_09075</name>
</gene>
<dbReference type="InterPro" id="IPR000873">
    <property type="entry name" value="AMP-dep_synth/lig_dom"/>
</dbReference>
<evidence type="ECO:0000259" key="3">
    <source>
        <dbReference type="Pfam" id="PF00501"/>
    </source>
</evidence>
<evidence type="ECO:0000256" key="1">
    <source>
        <dbReference type="ARBA" id="ARBA00006432"/>
    </source>
</evidence>
<accession>A0A949PNM7</accession>
<dbReference type="Proteomes" id="UP000752297">
    <property type="component" value="Unassembled WGS sequence"/>
</dbReference>
<dbReference type="Pfam" id="PF13193">
    <property type="entry name" value="AMP-binding_C"/>
    <property type="match status" value="1"/>
</dbReference>
<comment type="similarity">
    <text evidence="1">Belongs to the ATP-dependent AMP-binding enzyme family.</text>
</comment>
<dbReference type="EMBL" id="JAHRVA010000003">
    <property type="protein sequence ID" value="MBV2143650.1"/>
    <property type="molecule type" value="Genomic_DNA"/>
</dbReference>